<dbReference type="Proteomes" id="UP001364695">
    <property type="component" value="Unassembled WGS sequence"/>
</dbReference>
<evidence type="ECO:0000313" key="1">
    <source>
        <dbReference type="EMBL" id="MEJ7137684.1"/>
    </source>
</evidence>
<sequence length="95" mass="10401">MMLMHPLLSLALQVCGAALVLSLLLCGWRLWRGPTLIDRLLALDTLYLYTVALVVWLGMVDSTPLLFEAAVLIALLGFASTVAVARYITRGEVIE</sequence>
<keyword evidence="2" id="KW-1185">Reference proteome</keyword>
<accession>A0ACC6P0D3</accession>
<gene>
    <name evidence="1" type="ORF">RV045_04460</name>
</gene>
<comment type="caution">
    <text evidence="1">The sequence shown here is derived from an EMBL/GenBank/DDBJ whole genome shotgun (WGS) entry which is preliminary data.</text>
</comment>
<organism evidence="1 2">
    <name type="scientific">Amphibiibacter pelophylacis</name>
    <dbReference type="NCBI Taxonomy" id="1799477"/>
    <lineage>
        <taxon>Bacteria</taxon>
        <taxon>Pseudomonadati</taxon>
        <taxon>Pseudomonadota</taxon>
        <taxon>Betaproteobacteria</taxon>
        <taxon>Burkholderiales</taxon>
        <taxon>Sphaerotilaceae</taxon>
        <taxon>Amphibiibacter</taxon>
    </lineage>
</organism>
<name>A0ACC6P0D3_9BURK</name>
<evidence type="ECO:0000313" key="2">
    <source>
        <dbReference type="Proteomes" id="UP001364695"/>
    </source>
</evidence>
<proteinExistence type="predicted"/>
<dbReference type="EMBL" id="JAWDIE010000005">
    <property type="protein sequence ID" value="MEJ7137684.1"/>
    <property type="molecule type" value="Genomic_DNA"/>
</dbReference>
<protein>
    <submittedName>
        <fullName evidence="1">K+/H+ antiporter subunit F</fullName>
    </submittedName>
</protein>
<reference evidence="1" key="1">
    <citation type="submission" date="2023-10" db="EMBL/GenBank/DDBJ databases">
        <title>Amphibacter perezi, gen. nov., sp. nov. a novel taxa of the family Comamonadaceae, class Betaproteobacteria isolated from the skin microbiota of Pelophylax perezi from different populations.</title>
        <authorList>
            <person name="Costa S."/>
            <person name="Proenca D.N."/>
            <person name="Lopes I."/>
            <person name="Morais P.V."/>
        </authorList>
    </citation>
    <scope>NUCLEOTIDE SEQUENCE</scope>
    <source>
        <strain evidence="1">SL12-8</strain>
    </source>
</reference>